<proteinExistence type="predicted"/>
<dbReference type="Proteomes" id="UP000255108">
    <property type="component" value="Unassembled WGS sequence"/>
</dbReference>
<reference evidence="1 3" key="1">
    <citation type="submission" date="2018-06" db="EMBL/GenBank/DDBJ databases">
        <authorList>
            <consortium name="Pathogen Informatics"/>
            <person name="Doyle S."/>
        </authorList>
    </citation>
    <scope>NUCLEOTIDE SEQUENCE [LARGE SCALE GENOMIC DNA]</scope>
    <source>
        <strain evidence="1 3">NCTC11159</strain>
    </source>
</reference>
<dbReference type="AlphaFoldDB" id="A0A377Q771"/>
<evidence type="ECO:0000313" key="3">
    <source>
        <dbReference type="Proteomes" id="UP000255108"/>
    </source>
</evidence>
<protein>
    <submittedName>
        <fullName evidence="1">Uncharacterized protein</fullName>
    </submittedName>
</protein>
<dbReference type="EMBL" id="SMBT01000002">
    <property type="protein sequence ID" value="TCU89307.1"/>
    <property type="molecule type" value="Genomic_DNA"/>
</dbReference>
<dbReference type="RefSeq" id="WP_115226963.1">
    <property type="nucleotide sequence ID" value="NZ_CAWOLO010000002.1"/>
</dbReference>
<sequence>MIYLKNSNQEHLELWVKNARRRLTDSEYRVQIWQDGRFGMIDNKDFIEDVFCYLMSFDSVSLSVNNIGGVTESMAFYIFTAKKEFVCIDNKDGYNLRILLPYELGMSLVKKGWGEQSPLAVAGKISNTHFVLYGARSFLELNFHKKILQISYLFTKGEWKYL</sequence>
<name>A0A377Q771_9NEIS</name>
<evidence type="ECO:0000313" key="4">
    <source>
        <dbReference type="Proteomes" id="UP000295794"/>
    </source>
</evidence>
<organism evidence="1 3">
    <name type="scientific">Iodobacter fluviatilis</name>
    <dbReference type="NCBI Taxonomy" id="537"/>
    <lineage>
        <taxon>Bacteria</taxon>
        <taxon>Pseudomonadati</taxon>
        <taxon>Pseudomonadota</taxon>
        <taxon>Betaproteobacteria</taxon>
        <taxon>Neisseriales</taxon>
        <taxon>Chitinibacteraceae</taxon>
        <taxon>Iodobacter</taxon>
    </lineage>
</organism>
<dbReference type="OrthoDB" id="822427at2"/>
<gene>
    <name evidence="2" type="ORF">EV682_102219</name>
    <name evidence="1" type="ORF">NCTC11159_01744</name>
</gene>
<evidence type="ECO:0000313" key="2">
    <source>
        <dbReference type="EMBL" id="TCU89307.1"/>
    </source>
</evidence>
<dbReference type="EMBL" id="UGHR01000001">
    <property type="protein sequence ID" value="STQ90677.1"/>
    <property type="molecule type" value="Genomic_DNA"/>
</dbReference>
<keyword evidence="4" id="KW-1185">Reference proteome</keyword>
<evidence type="ECO:0000313" key="1">
    <source>
        <dbReference type="EMBL" id="STQ90677.1"/>
    </source>
</evidence>
<accession>A0A377Q771</accession>
<dbReference type="Proteomes" id="UP000295794">
    <property type="component" value="Unassembled WGS sequence"/>
</dbReference>
<reference evidence="2 4" key="2">
    <citation type="submission" date="2019-03" db="EMBL/GenBank/DDBJ databases">
        <title>Genomic Encyclopedia of Type Strains, Phase IV (KMG-IV): sequencing the most valuable type-strain genomes for metagenomic binning, comparative biology and taxonomic classification.</title>
        <authorList>
            <person name="Goeker M."/>
        </authorList>
    </citation>
    <scope>NUCLEOTIDE SEQUENCE [LARGE SCALE GENOMIC DNA]</scope>
    <source>
        <strain evidence="2 4">DSM 3764</strain>
    </source>
</reference>